<gene>
    <name evidence="3" type="ORF">HERI1096_LOCUS24974</name>
</gene>
<dbReference type="SUPFAM" id="SSF51206">
    <property type="entry name" value="cAMP-binding domain-like"/>
    <property type="match status" value="1"/>
</dbReference>
<dbReference type="EMBL" id="HBHX01045135">
    <property type="protein sequence ID" value="CAE0124322.1"/>
    <property type="molecule type" value="Transcribed_RNA"/>
</dbReference>
<evidence type="ECO:0000256" key="1">
    <source>
        <dbReference type="ARBA" id="ARBA00023286"/>
    </source>
</evidence>
<protein>
    <recommendedName>
        <fullName evidence="2">Cyclic nucleotide-binding domain-containing protein</fullName>
    </recommendedName>
</protein>
<dbReference type="PANTHER" id="PTHR45638">
    <property type="entry name" value="CYCLIC NUCLEOTIDE-GATED CATION CHANNEL SUBUNIT A"/>
    <property type="match status" value="1"/>
</dbReference>
<dbReference type="CDD" id="cd00038">
    <property type="entry name" value="CAP_ED"/>
    <property type="match status" value="1"/>
</dbReference>
<keyword evidence="1" id="KW-1071">Ligand-gated ion channel</keyword>
<evidence type="ECO:0000259" key="2">
    <source>
        <dbReference type="PROSITE" id="PS50042"/>
    </source>
</evidence>
<dbReference type="InterPro" id="IPR050866">
    <property type="entry name" value="CNG_cation_channel"/>
</dbReference>
<dbReference type="SMART" id="SM00100">
    <property type="entry name" value="cNMP"/>
    <property type="match status" value="1"/>
</dbReference>
<dbReference type="GO" id="GO:0044877">
    <property type="term" value="F:protein-containing complex binding"/>
    <property type="evidence" value="ECO:0007669"/>
    <property type="project" value="TreeGrafter"/>
</dbReference>
<dbReference type="Pfam" id="PF00027">
    <property type="entry name" value="cNMP_binding"/>
    <property type="match status" value="1"/>
</dbReference>
<reference evidence="3" key="1">
    <citation type="submission" date="2021-01" db="EMBL/GenBank/DDBJ databases">
        <authorList>
            <person name="Corre E."/>
            <person name="Pelletier E."/>
            <person name="Niang G."/>
            <person name="Scheremetjew M."/>
            <person name="Finn R."/>
            <person name="Kale V."/>
            <person name="Holt S."/>
            <person name="Cochrane G."/>
            <person name="Meng A."/>
            <person name="Brown T."/>
            <person name="Cohen L."/>
        </authorList>
    </citation>
    <scope>NUCLEOTIDE SEQUENCE</scope>
    <source>
        <strain evidence="3">CCMP281</strain>
    </source>
</reference>
<dbReference type="PANTHER" id="PTHR45638:SF11">
    <property type="entry name" value="CYCLIC NUCLEOTIDE-GATED CATION CHANNEL SUBUNIT A"/>
    <property type="match status" value="1"/>
</dbReference>
<accession>A0A7S3B6V8</accession>
<dbReference type="InterPro" id="IPR014710">
    <property type="entry name" value="RmlC-like_jellyroll"/>
</dbReference>
<feature type="domain" description="Cyclic nucleotide-binding" evidence="2">
    <location>
        <begin position="64"/>
        <end position="161"/>
    </location>
</feature>
<keyword evidence="1" id="KW-0407">Ion channel</keyword>
<keyword evidence="1" id="KW-0406">Ion transport</keyword>
<proteinExistence type="predicted"/>
<dbReference type="InterPro" id="IPR000595">
    <property type="entry name" value="cNMP-bd_dom"/>
</dbReference>
<evidence type="ECO:0000313" key="3">
    <source>
        <dbReference type="EMBL" id="CAE0124322.1"/>
    </source>
</evidence>
<sequence length="197" mass="21840">MRVHMCLATIRERLSPVLSVAHSSLIVSEPSVILAIPRDKFDAALRNLNPEPSKLASRVLTFIEMVSPTSRMQMTNGQTVFRQGDRSAPALYIVKQGNLQVLHSERGKPDVVVSELSSGECFGYVSLLAADPTVPKAFTVKCVSDSCEIMAISGDDFHRLLDHSVEAKLFMHKLSKRRSELSMAKTAKQGVKRFRGW</sequence>
<dbReference type="GO" id="GO:0005221">
    <property type="term" value="F:intracellularly cyclic nucleotide-activated monoatomic cation channel activity"/>
    <property type="evidence" value="ECO:0007669"/>
    <property type="project" value="InterPro"/>
</dbReference>
<keyword evidence="1" id="KW-0813">Transport</keyword>
<dbReference type="PROSITE" id="PS50042">
    <property type="entry name" value="CNMP_BINDING_3"/>
    <property type="match status" value="1"/>
</dbReference>
<dbReference type="AlphaFoldDB" id="A0A7S3B6V8"/>
<dbReference type="Gene3D" id="2.60.120.10">
    <property type="entry name" value="Jelly Rolls"/>
    <property type="match status" value="1"/>
</dbReference>
<name>A0A7S3B6V8_9EUKA</name>
<dbReference type="InterPro" id="IPR018490">
    <property type="entry name" value="cNMP-bd_dom_sf"/>
</dbReference>
<organism evidence="3">
    <name type="scientific">Haptolina ericina</name>
    <dbReference type="NCBI Taxonomy" id="156174"/>
    <lineage>
        <taxon>Eukaryota</taxon>
        <taxon>Haptista</taxon>
        <taxon>Haptophyta</taxon>
        <taxon>Prymnesiophyceae</taxon>
        <taxon>Prymnesiales</taxon>
        <taxon>Prymnesiaceae</taxon>
        <taxon>Haptolina</taxon>
    </lineage>
</organism>